<dbReference type="GO" id="GO:0004151">
    <property type="term" value="F:dihydroorotase activity"/>
    <property type="evidence" value="ECO:0007669"/>
    <property type="project" value="UniProtKB-EC"/>
</dbReference>
<dbReference type="EC" id="3.5.2.3" evidence="3"/>
<proteinExistence type="predicted"/>
<protein>
    <submittedName>
        <fullName evidence="3">Dihydroorotase</fullName>
        <ecNumber evidence="3">3.5.2.3</ecNumber>
    </submittedName>
</protein>
<evidence type="ECO:0000256" key="2">
    <source>
        <dbReference type="ARBA" id="ARBA00022801"/>
    </source>
</evidence>
<dbReference type="EMBL" id="UOFB01000027">
    <property type="protein sequence ID" value="VAW44238.1"/>
    <property type="molecule type" value="Genomic_DNA"/>
</dbReference>
<accession>A0A3B0VKT1</accession>
<organism evidence="3">
    <name type="scientific">hydrothermal vent metagenome</name>
    <dbReference type="NCBI Taxonomy" id="652676"/>
    <lineage>
        <taxon>unclassified sequences</taxon>
        <taxon>metagenomes</taxon>
        <taxon>ecological metagenomes</taxon>
    </lineage>
</organism>
<dbReference type="InterPro" id="IPR002195">
    <property type="entry name" value="Dihydroorotase_CS"/>
</dbReference>
<dbReference type="AlphaFoldDB" id="A0A3B0VKT1"/>
<dbReference type="InterPro" id="IPR032466">
    <property type="entry name" value="Metal_Hydrolase"/>
</dbReference>
<feature type="non-terminal residue" evidence="3">
    <location>
        <position position="25"/>
    </location>
</feature>
<dbReference type="SUPFAM" id="SSF51556">
    <property type="entry name" value="Metallo-dependent hydrolases"/>
    <property type="match status" value="1"/>
</dbReference>
<dbReference type="GO" id="GO:0046872">
    <property type="term" value="F:metal ion binding"/>
    <property type="evidence" value="ECO:0007669"/>
    <property type="project" value="UniProtKB-KW"/>
</dbReference>
<gene>
    <name evidence="3" type="ORF">MNBD_GAMMA04-250</name>
</gene>
<keyword evidence="1" id="KW-0479">Metal-binding</keyword>
<sequence>MKTLTITRPDDWHLHLRDGAVLNDL</sequence>
<name>A0A3B0VKT1_9ZZZZ</name>
<reference evidence="3" key="1">
    <citation type="submission" date="2018-06" db="EMBL/GenBank/DDBJ databases">
        <authorList>
            <person name="Zhirakovskaya E."/>
        </authorList>
    </citation>
    <scope>NUCLEOTIDE SEQUENCE</scope>
</reference>
<keyword evidence="2 3" id="KW-0378">Hydrolase</keyword>
<evidence type="ECO:0000256" key="1">
    <source>
        <dbReference type="ARBA" id="ARBA00022723"/>
    </source>
</evidence>
<evidence type="ECO:0000313" key="3">
    <source>
        <dbReference type="EMBL" id="VAW44238.1"/>
    </source>
</evidence>
<dbReference type="PROSITE" id="PS00482">
    <property type="entry name" value="DIHYDROOROTASE_1"/>
    <property type="match status" value="1"/>
</dbReference>